<proteinExistence type="predicted"/>
<protein>
    <submittedName>
        <fullName evidence="2">Uncharacterized protein</fullName>
    </submittedName>
</protein>
<evidence type="ECO:0000313" key="3">
    <source>
        <dbReference type="Proteomes" id="UP000182888"/>
    </source>
</evidence>
<accession>A0A0K2W6Y7</accession>
<feature type="region of interest" description="Disordered" evidence="1">
    <location>
        <begin position="1"/>
        <end position="38"/>
    </location>
</feature>
<sequence length="56" mass="6483">MKLSFHIDKEERKRPCAAREELAEPDKADPASHKRHQTPLASAMAMHYQKTVSVFY</sequence>
<name>A0A0K2W6Y7_MESPL</name>
<evidence type="ECO:0000256" key="1">
    <source>
        <dbReference type="SAM" id="MobiDB-lite"/>
    </source>
</evidence>
<dbReference type="Proteomes" id="UP000182888">
    <property type="component" value="Unassembled WGS sequence"/>
</dbReference>
<organism evidence="2 3">
    <name type="scientific">Mesorhizobium plurifarium</name>
    <dbReference type="NCBI Taxonomy" id="69974"/>
    <lineage>
        <taxon>Bacteria</taxon>
        <taxon>Pseudomonadati</taxon>
        <taxon>Pseudomonadota</taxon>
        <taxon>Alphaproteobacteria</taxon>
        <taxon>Hyphomicrobiales</taxon>
        <taxon>Phyllobacteriaceae</taxon>
        <taxon>Mesorhizobium</taxon>
    </lineage>
</organism>
<evidence type="ECO:0000313" key="2">
    <source>
        <dbReference type="EMBL" id="CDX63038.1"/>
    </source>
</evidence>
<feature type="compositionally biased region" description="Basic and acidic residues" evidence="1">
    <location>
        <begin position="1"/>
        <end position="32"/>
    </location>
</feature>
<reference evidence="3" key="1">
    <citation type="submission" date="2014-08" db="EMBL/GenBank/DDBJ databases">
        <authorList>
            <person name="Edwards T."/>
        </authorList>
    </citation>
    <scope>NUCLEOTIDE SEQUENCE [LARGE SCALE GENOMIC DNA]</scope>
</reference>
<dbReference type="AlphaFoldDB" id="A0A0K2W6Y7"/>
<gene>
    <name evidence="2" type="ORF">MPL1032_80090</name>
</gene>
<dbReference type="EMBL" id="CCND01000051">
    <property type="protein sequence ID" value="CDX63038.1"/>
    <property type="molecule type" value="Genomic_DNA"/>
</dbReference>